<dbReference type="PANTHER" id="PTHR32060:SF22">
    <property type="entry name" value="CARBOXYL-TERMINAL-PROCESSING PEPTIDASE 3, CHLOROPLASTIC"/>
    <property type="match status" value="1"/>
</dbReference>
<protein>
    <recommendedName>
        <fullName evidence="2">Tail specific protease domain-containing protein</fullName>
    </recommendedName>
</protein>
<keyword evidence="4" id="KW-1185">Reference proteome</keyword>
<dbReference type="GO" id="GO:0008236">
    <property type="term" value="F:serine-type peptidase activity"/>
    <property type="evidence" value="ECO:0007669"/>
    <property type="project" value="InterPro"/>
</dbReference>
<evidence type="ECO:0000259" key="2">
    <source>
        <dbReference type="Pfam" id="PF03572"/>
    </source>
</evidence>
<dbReference type="Proteomes" id="UP000557392">
    <property type="component" value="Unassembled WGS sequence"/>
</dbReference>
<feature type="chain" id="PRO_5030916039" description="Tail specific protease domain-containing protein" evidence="1">
    <location>
        <begin position="26"/>
        <end position="500"/>
    </location>
</feature>
<feature type="domain" description="Tail specific protease" evidence="2">
    <location>
        <begin position="386"/>
        <end position="471"/>
    </location>
</feature>
<evidence type="ECO:0000313" key="4">
    <source>
        <dbReference type="Proteomes" id="UP000557392"/>
    </source>
</evidence>
<comment type="caution">
    <text evidence="3">The sequence shown here is derived from an EMBL/GenBank/DDBJ whole genome shotgun (WGS) entry which is preliminary data.</text>
</comment>
<dbReference type="GO" id="GO:0006508">
    <property type="term" value="P:proteolysis"/>
    <property type="evidence" value="ECO:0007669"/>
    <property type="project" value="InterPro"/>
</dbReference>
<evidence type="ECO:0000256" key="1">
    <source>
        <dbReference type="SAM" id="SignalP"/>
    </source>
</evidence>
<dbReference type="EMBL" id="JACIEH010000003">
    <property type="protein sequence ID" value="MBB4100724.1"/>
    <property type="molecule type" value="Genomic_DNA"/>
</dbReference>
<evidence type="ECO:0000313" key="3">
    <source>
        <dbReference type="EMBL" id="MBB4100724.1"/>
    </source>
</evidence>
<dbReference type="AlphaFoldDB" id="A0A7W6JWA0"/>
<name>A0A7W6JWA0_9SPHN</name>
<sequence length="500" mass="53093">MAMFRKARSLVLLAAASISMQPAVAQDEESGFNRAAWVEDFGQLKAELERAYVNLAWMGSPQSGVDVPRLERSAREALGRASTDGEAEKALLDFVAGFRDGHLSPLSRLAVPVGPVAPEPAAAVLDPREPATGCAALGYAATSPVVFTLAFESLPGFVMLGDGLSAPFRSGLVPGPDGRRIGIVRIQEFEATAFPATCLRAWATLAAAGDQITARAIEDAASDLWFAALAETLVSLRERGAVAVLVDVGSNRGGGDSGDWMPRMFTDRTVSSAPMLMVNAPVSAGYFDEQIQSMNHGLARQPKAEGARALEQARQFFQGAKARIGSQRCDLSWVWREQRPWKAEACSNLLTAGSAGGFERSLPKGAYGDRALASRLSWSAEIEPYFGTWTGPVYVLTDNRSFSAAEMFAAAMKDNGIARTIGTRTGGDGCGFMASGDPLVLAHSKLRFRIPNCLRLRADGTDEVAGIAPDLLIVAAKGESGRGRAARTIALILGDLSQVR</sequence>
<accession>A0A7W6JWA0</accession>
<gene>
    <name evidence="3" type="ORF">GGR46_004296</name>
</gene>
<dbReference type="Pfam" id="PF03572">
    <property type="entry name" value="Peptidase_S41"/>
    <property type="match status" value="1"/>
</dbReference>
<dbReference type="GO" id="GO:0004175">
    <property type="term" value="F:endopeptidase activity"/>
    <property type="evidence" value="ECO:0007669"/>
    <property type="project" value="TreeGrafter"/>
</dbReference>
<organism evidence="3 4">
    <name type="scientific">Sphingomonas kyeonggiensis</name>
    <dbReference type="NCBI Taxonomy" id="1268553"/>
    <lineage>
        <taxon>Bacteria</taxon>
        <taxon>Pseudomonadati</taxon>
        <taxon>Pseudomonadota</taxon>
        <taxon>Alphaproteobacteria</taxon>
        <taxon>Sphingomonadales</taxon>
        <taxon>Sphingomonadaceae</taxon>
        <taxon>Sphingomonas</taxon>
    </lineage>
</organism>
<dbReference type="SUPFAM" id="SSF52096">
    <property type="entry name" value="ClpP/crotonase"/>
    <property type="match status" value="1"/>
</dbReference>
<reference evidence="3 4" key="1">
    <citation type="submission" date="2020-08" db="EMBL/GenBank/DDBJ databases">
        <title>Genomic Encyclopedia of Type Strains, Phase IV (KMG-IV): sequencing the most valuable type-strain genomes for metagenomic binning, comparative biology and taxonomic classification.</title>
        <authorList>
            <person name="Goeker M."/>
        </authorList>
    </citation>
    <scope>NUCLEOTIDE SEQUENCE [LARGE SCALE GENOMIC DNA]</scope>
    <source>
        <strain evidence="3 4">DSM 101806</strain>
    </source>
</reference>
<dbReference type="InterPro" id="IPR005151">
    <property type="entry name" value="Tail-specific_protease"/>
</dbReference>
<keyword evidence="1" id="KW-0732">Signal</keyword>
<dbReference type="PANTHER" id="PTHR32060">
    <property type="entry name" value="TAIL-SPECIFIC PROTEASE"/>
    <property type="match status" value="1"/>
</dbReference>
<feature type="signal peptide" evidence="1">
    <location>
        <begin position="1"/>
        <end position="25"/>
    </location>
</feature>
<dbReference type="RefSeq" id="WP_184000001.1">
    <property type="nucleotide sequence ID" value="NZ_JACIEH010000003.1"/>
</dbReference>
<proteinExistence type="predicted"/>
<dbReference type="InterPro" id="IPR029045">
    <property type="entry name" value="ClpP/crotonase-like_dom_sf"/>
</dbReference>
<dbReference type="Gene3D" id="3.90.226.10">
    <property type="entry name" value="2-enoyl-CoA Hydratase, Chain A, domain 1"/>
    <property type="match status" value="1"/>
</dbReference>